<comment type="cofactor">
    <cofactor evidence="1">
        <name>Zn(2+)</name>
        <dbReference type="ChEBI" id="CHEBI:29105"/>
    </cofactor>
</comment>
<dbReference type="InterPro" id="IPR014436">
    <property type="entry name" value="Extradiol_dOase_DODA"/>
</dbReference>
<keyword evidence="4" id="KW-0862">Zinc</keyword>
<dbReference type="EMBL" id="BAAAZE010000011">
    <property type="protein sequence ID" value="GAA4028499.1"/>
    <property type="molecule type" value="Genomic_DNA"/>
</dbReference>
<feature type="domain" description="Extradiol ring-cleavage dioxygenase class III enzyme subunit B" evidence="6">
    <location>
        <begin position="6"/>
        <end position="250"/>
    </location>
</feature>
<dbReference type="GO" id="GO:0051213">
    <property type="term" value="F:dioxygenase activity"/>
    <property type="evidence" value="ECO:0007669"/>
    <property type="project" value="UniProtKB-KW"/>
</dbReference>
<evidence type="ECO:0000313" key="7">
    <source>
        <dbReference type="EMBL" id="GAA4028499.1"/>
    </source>
</evidence>
<dbReference type="PIRSF" id="PIRSF006157">
    <property type="entry name" value="Doxgns_DODA"/>
    <property type="match status" value="1"/>
</dbReference>
<dbReference type="Pfam" id="PF02900">
    <property type="entry name" value="LigB"/>
    <property type="match status" value="1"/>
</dbReference>
<reference evidence="8" key="1">
    <citation type="journal article" date="2019" name="Int. J. Syst. Evol. Microbiol.">
        <title>The Global Catalogue of Microorganisms (GCM) 10K type strain sequencing project: providing services to taxonomists for standard genome sequencing and annotation.</title>
        <authorList>
            <consortium name="The Broad Institute Genomics Platform"/>
            <consortium name="The Broad Institute Genome Sequencing Center for Infectious Disease"/>
            <person name="Wu L."/>
            <person name="Ma J."/>
        </authorList>
    </citation>
    <scope>NUCLEOTIDE SEQUENCE [LARGE SCALE GENOMIC DNA]</scope>
    <source>
        <strain evidence="8">JCM 16673</strain>
    </source>
</reference>
<keyword evidence="5" id="KW-0560">Oxidoreductase</keyword>
<dbReference type="PANTHER" id="PTHR30096:SF0">
    <property type="entry name" value="4,5-DOPA DIOXYGENASE EXTRADIOL-LIKE PROTEIN"/>
    <property type="match status" value="1"/>
</dbReference>
<dbReference type="InterPro" id="IPR004183">
    <property type="entry name" value="Xdiol_dOase_suB"/>
</dbReference>
<keyword evidence="3" id="KW-0479">Metal-binding</keyword>
<keyword evidence="7" id="KW-0223">Dioxygenase</keyword>
<organism evidence="7 8">
    <name type="scientific">Actimicrobium antarcticum</name>
    <dbReference type="NCBI Taxonomy" id="1051899"/>
    <lineage>
        <taxon>Bacteria</taxon>
        <taxon>Pseudomonadati</taxon>
        <taxon>Pseudomonadota</taxon>
        <taxon>Betaproteobacteria</taxon>
        <taxon>Burkholderiales</taxon>
        <taxon>Oxalobacteraceae</taxon>
        <taxon>Actimicrobium</taxon>
    </lineage>
</organism>
<evidence type="ECO:0000256" key="1">
    <source>
        <dbReference type="ARBA" id="ARBA00001947"/>
    </source>
</evidence>
<dbReference type="SUPFAM" id="SSF53213">
    <property type="entry name" value="LigB-like"/>
    <property type="match status" value="1"/>
</dbReference>
<comment type="caution">
    <text evidence="7">The sequence shown here is derived from an EMBL/GenBank/DDBJ whole genome shotgun (WGS) entry which is preliminary data.</text>
</comment>
<evidence type="ECO:0000256" key="3">
    <source>
        <dbReference type="ARBA" id="ARBA00022723"/>
    </source>
</evidence>
<dbReference type="RefSeq" id="WP_344764068.1">
    <property type="nucleotide sequence ID" value="NZ_BAAAZE010000011.1"/>
</dbReference>
<evidence type="ECO:0000256" key="2">
    <source>
        <dbReference type="ARBA" id="ARBA00007581"/>
    </source>
</evidence>
<name>A0ABP7TMH6_9BURK</name>
<dbReference type="Proteomes" id="UP001501353">
    <property type="component" value="Unassembled WGS sequence"/>
</dbReference>
<evidence type="ECO:0000256" key="5">
    <source>
        <dbReference type="ARBA" id="ARBA00023002"/>
    </source>
</evidence>
<evidence type="ECO:0000313" key="8">
    <source>
        <dbReference type="Proteomes" id="UP001501353"/>
    </source>
</evidence>
<proteinExistence type="inferred from homology"/>
<evidence type="ECO:0000256" key="4">
    <source>
        <dbReference type="ARBA" id="ARBA00022833"/>
    </source>
</evidence>
<comment type="similarity">
    <text evidence="2">Belongs to the DODA-type extradiol aromatic ring-opening dioxygenase family.</text>
</comment>
<sequence>MSRLPTLFISHGSPMLAVTDSPARKFLQALGQSLPRPRAILMASAHWETMGSPAVSLSLNPETIHDFGGFPAELFAIEYPAPGSPEVAGQTAVLLEQAGYTVSRSPDRGLDHGAWVPMRLMYPEADIPVFQLSVLRGATPTDHERLGSALTALRDAGVLIIGSGSMTHNLVEFRGQGIDAQVPSWVSDFDGWMLDMLRQNARGALRDYRRQAPFAERNHPTEEHLLPLFVAMGAAGSDAVADRVHTSYQYGILAMDIYAFA</sequence>
<protein>
    <submittedName>
        <fullName evidence="7">Class III extradiol ring-cleavage dioxygenase</fullName>
    </submittedName>
</protein>
<dbReference type="CDD" id="cd07363">
    <property type="entry name" value="45_DOPA_Dioxygenase"/>
    <property type="match status" value="1"/>
</dbReference>
<evidence type="ECO:0000259" key="6">
    <source>
        <dbReference type="Pfam" id="PF02900"/>
    </source>
</evidence>
<dbReference type="Gene3D" id="3.40.830.10">
    <property type="entry name" value="LigB-like"/>
    <property type="match status" value="1"/>
</dbReference>
<gene>
    <name evidence="7" type="ORF">GCM10022212_28340</name>
</gene>
<keyword evidence="8" id="KW-1185">Reference proteome</keyword>
<dbReference type="PANTHER" id="PTHR30096">
    <property type="entry name" value="4,5-DOPA DIOXYGENASE EXTRADIOL-LIKE PROTEIN"/>
    <property type="match status" value="1"/>
</dbReference>
<accession>A0ABP7TMH6</accession>